<evidence type="ECO:0000256" key="1">
    <source>
        <dbReference type="SAM" id="MobiDB-lite"/>
    </source>
</evidence>
<dbReference type="RefSeq" id="WP_045994426.1">
    <property type="nucleotide sequence ID" value="NZ_CP098827.1"/>
</dbReference>
<accession>A0AAU7KD48</accession>
<feature type="region of interest" description="Disordered" evidence="1">
    <location>
        <begin position="158"/>
        <end position="179"/>
    </location>
</feature>
<reference evidence="2" key="1">
    <citation type="submission" date="2022-06" db="EMBL/GenBank/DDBJ databases">
        <title>A novel DMS-producing enzyme.</title>
        <authorList>
            <person name="Zhang Y."/>
        </authorList>
    </citation>
    <scope>NUCLEOTIDE SEQUENCE</scope>
    <source>
        <strain evidence="2">RT37</strain>
    </source>
</reference>
<protein>
    <submittedName>
        <fullName evidence="2">Uncharacterized protein</fullName>
    </submittedName>
</protein>
<dbReference type="EMBL" id="CP098827">
    <property type="protein sequence ID" value="XBO69344.1"/>
    <property type="molecule type" value="Genomic_DNA"/>
</dbReference>
<evidence type="ECO:0000313" key="2">
    <source>
        <dbReference type="EMBL" id="XBO69344.1"/>
    </source>
</evidence>
<gene>
    <name evidence="2" type="ORF">NFG58_11950</name>
</gene>
<sequence>MNTSKDPDPCPCRSQVGLGKDRAEELVVAKVPQGFEANINVRLVPGGDFALPKRPLRCRPRKGAPRRDAEPLALPEEVMKKLQEADKLMMEWLAKDEANASLYMAHPVEALLKAGVKLSRQELKAVERAHGEVEQTAVVGPGVKVAGFKAAAFPRGRIGEIKPGAKPQDDDGFAVHKEG</sequence>
<name>A0AAU7KD48_9GAMM</name>
<proteinExistence type="predicted"/>
<feature type="compositionally biased region" description="Basic and acidic residues" evidence="1">
    <location>
        <begin position="167"/>
        <end position="179"/>
    </location>
</feature>
<organism evidence="2">
    <name type="scientific">Halomonas sp. RT37</name>
    <dbReference type="NCBI Taxonomy" id="2950872"/>
    <lineage>
        <taxon>Bacteria</taxon>
        <taxon>Pseudomonadati</taxon>
        <taxon>Pseudomonadota</taxon>
        <taxon>Gammaproteobacteria</taxon>
        <taxon>Oceanospirillales</taxon>
        <taxon>Halomonadaceae</taxon>
        <taxon>Halomonas</taxon>
    </lineage>
</organism>
<dbReference type="AlphaFoldDB" id="A0AAU7KD48"/>